<dbReference type="PANTHER" id="PTHR24012">
    <property type="entry name" value="RNA BINDING PROTEIN"/>
    <property type="match status" value="1"/>
</dbReference>
<dbReference type="SUPFAM" id="SSF81995">
    <property type="entry name" value="beta-sandwich domain of Sec23/24"/>
    <property type="match status" value="1"/>
</dbReference>
<dbReference type="OMA" id="MAFVKYR"/>
<evidence type="ECO:0000256" key="1">
    <source>
        <dbReference type="ARBA" id="ARBA00022737"/>
    </source>
</evidence>
<feature type="compositionally biased region" description="Polar residues" evidence="5">
    <location>
        <begin position="473"/>
        <end position="498"/>
    </location>
</feature>
<feature type="domain" description="RRM" evidence="6">
    <location>
        <begin position="168"/>
        <end position="240"/>
    </location>
</feature>
<dbReference type="Proteomes" id="UP000076078">
    <property type="component" value="Unassembled WGS sequence"/>
</dbReference>
<dbReference type="InterPro" id="IPR001374">
    <property type="entry name" value="R3H_dom"/>
</dbReference>
<dbReference type="InterPro" id="IPR035979">
    <property type="entry name" value="RBD_domain_sf"/>
</dbReference>
<feature type="domain" description="RRM" evidence="6">
    <location>
        <begin position="274"/>
        <end position="353"/>
    </location>
</feature>
<evidence type="ECO:0000313" key="8">
    <source>
        <dbReference type="EMBL" id="KYQ90935.1"/>
    </source>
</evidence>
<dbReference type="CDD" id="cd00590">
    <property type="entry name" value="RRM_SF"/>
    <property type="match status" value="1"/>
</dbReference>
<feature type="compositionally biased region" description="Low complexity" evidence="5">
    <location>
        <begin position="681"/>
        <end position="728"/>
    </location>
</feature>
<dbReference type="AlphaFoldDB" id="A0A151ZAG8"/>
<dbReference type="CDD" id="cd02325">
    <property type="entry name" value="R3H"/>
    <property type="match status" value="1"/>
</dbReference>
<dbReference type="InterPro" id="IPR000504">
    <property type="entry name" value="RRM_dom"/>
</dbReference>
<dbReference type="InterPro" id="IPR012677">
    <property type="entry name" value="Nucleotide-bd_a/b_plait_sf"/>
</dbReference>
<dbReference type="InterPro" id="IPR036867">
    <property type="entry name" value="R3H_dom_sf"/>
</dbReference>
<dbReference type="SUPFAM" id="SSF54928">
    <property type="entry name" value="RNA-binding domain, RBD"/>
    <property type="match status" value="2"/>
</dbReference>
<dbReference type="FunCoup" id="A0A151ZAG8">
    <property type="interactions" value="659"/>
</dbReference>
<dbReference type="InParanoid" id="A0A151ZAG8"/>
<keyword evidence="2 3" id="KW-0694">RNA-binding</keyword>
<evidence type="ECO:0000256" key="5">
    <source>
        <dbReference type="SAM" id="MobiDB-lite"/>
    </source>
</evidence>
<dbReference type="SUPFAM" id="SSF82708">
    <property type="entry name" value="R3H domain"/>
    <property type="match status" value="1"/>
</dbReference>
<keyword evidence="9" id="KW-1185">Reference proteome</keyword>
<organism evidence="8 9">
    <name type="scientific">Tieghemostelium lacteum</name>
    <name type="common">Slime mold</name>
    <name type="synonym">Dictyostelium lacteum</name>
    <dbReference type="NCBI Taxonomy" id="361077"/>
    <lineage>
        <taxon>Eukaryota</taxon>
        <taxon>Amoebozoa</taxon>
        <taxon>Evosea</taxon>
        <taxon>Eumycetozoa</taxon>
        <taxon>Dictyostelia</taxon>
        <taxon>Dictyosteliales</taxon>
        <taxon>Raperosteliaceae</taxon>
        <taxon>Tieghemostelium</taxon>
    </lineage>
</organism>
<feature type="compositionally biased region" description="Basic residues" evidence="5">
    <location>
        <begin position="49"/>
        <end position="66"/>
    </location>
</feature>
<evidence type="ECO:0000259" key="6">
    <source>
        <dbReference type="PROSITE" id="PS50102"/>
    </source>
</evidence>
<keyword evidence="1" id="KW-0677">Repeat</keyword>
<dbReference type="PROSITE" id="PS51061">
    <property type="entry name" value="R3H"/>
    <property type="match status" value="1"/>
</dbReference>
<dbReference type="SMART" id="SM00393">
    <property type="entry name" value="R3H"/>
    <property type="match status" value="1"/>
</dbReference>
<feature type="domain" description="R3H" evidence="7">
    <location>
        <begin position="367"/>
        <end position="430"/>
    </location>
</feature>
<feature type="compositionally biased region" description="Basic and acidic residues" evidence="5">
    <location>
        <begin position="156"/>
        <end position="168"/>
    </location>
</feature>
<gene>
    <name evidence="8" type="ORF">DLAC_07811</name>
</gene>
<dbReference type="Pfam" id="PF00076">
    <property type="entry name" value="RRM_1"/>
    <property type="match status" value="2"/>
</dbReference>
<feature type="compositionally biased region" description="Low complexity" evidence="5">
    <location>
        <begin position="76"/>
        <end position="89"/>
    </location>
</feature>
<comment type="caution">
    <text evidence="8">The sequence shown here is derived from an EMBL/GenBank/DDBJ whole genome shotgun (WGS) entry which is preliminary data.</text>
</comment>
<feature type="region of interest" description="Disordered" evidence="5">
    <location>
        <begin position="781"/>
        <end position="820"/>
    </location>
</feature>
<dbReference type="Pfam" id="PF01424">
    <property type="entry name" value="R3H"/>
    <property type="match status" value="1"/>
</dbReference>
<evidence type="ECO:0000313" key="9">
    <source>
        <dbReference type="Proteomes" id="UP000076078"/>
    </source>
</evidence>
<dbReference type="Gene3D" id="3.30.1370.50">
    <property type="entry name" value="R3H-like domain"/>
    <property type="match status" value="1"/>
</dbReference>
<feature type="compositionally biased region" description="Low complexity" evidence="5">
    <location>
        <begin position="499"/>
        <end position="531"/>
    </location>
</feature>
<feature type="compositionally biased region" description="Low complexity" evidence="5">
    <location>
        <begin position="435"/>
        <end position="472"/>
    </location>
</feature>
<feature type="coiled-coil region" evidence="4">
    <location>
        <begin position="736"/>
        <end position="779"/>
    </location>
</feature>
<reference evidence="8 9" key="1">
    <citation type="submission" date="2015-12" db="EMBL/GenBank/DDBJ databases">
        <title>Dictyostelia acquired genes for synthesis and detection of signals that induce cell-type specialization by lateral gene transfer from prokaryotes.</title>
        <authorList>
            <person name="Gloeckner G."/>
            <person name="Schaap P."/>
        </authorList>
    </citation>
    <scope>NUCLEOTIDE SEQUENCE [LARGE SCALE GENOMIC DNA]</scope>
    <source>
        <strain evidence="8 9">TK</strain>
    </source>
</reference>
<feature type="region of interest" description="Disordered" evidence="5">
    <location>
        <begin position="19"/>
        <end position="168"/>
    </location>
</feature>
<feature type="compositionally biased region" description="Basic residues" evidence="5">
    <location>
        <begin position="90"/>
        <end position="102"/>
    </location>
</feature>
<feature type="region of interest" description="Disordered" evidence="5">
    <location>
        <begin position="420"/>
        <end position="531"/>
    </location>
</feature>
<feature type="compositionally biased region" description="Low complexity" evidence="5">
    <location>
        <begin position="546"/>
        <end position="568"/>
    </location>
</feature>
<accession>A0A151ZAG8</accession>
<dbReference type="PROSITE" id="PS50102">
    <property type="entry name" value="RRM"/>
    <property type="match status" value="2"/>
</dbReference>
<protein>
    <recommendedName>
        <fullName evidence="10">RNA-binding region RNP-1 domain-containing protein</fullName>
    </recommendedName>
</protein>
<feature type="region of interest" description="Disordered" evidence="5">
    <location>
        <begin position="546"/>
        <end position="571"/>
    </location>
</feature>
<dbReference type="Pfam" id="PF12901">
    <property type="entry name" value="SUZ-C"/>
    <property type="match status" value="1"/>
</dbReference>
<feature type="region of interest" description="Disordered" evidence="5">
    <location>
        <begin position="681"/>
        <end position="729"/>
    </location>
</feature>
<evidence type="ECO:0008006" key="10">
    <source>
        <dbReference type="Google" id="ProtNLM"/>
    </source>
</evidence>
<feature type="compositionally biased region" description="Low complexity" evidence="5">
    <location>
        <begin position="122"/>
        <end position="149"/>
    </location>
</feature>
<evidence type="ECO:0000259" key="7">
    <source>
        <dbReference type="PROSITE" id="PS51061"/>
    </source>
</evidence>
<dbReference type="STRING" id="361077.A0A151ZAG8"/>
<dbReference type="GO" id="GO:0003723">
    <property type="term" value="F:RNA binding"/>
    <property type="evidence" value="ECO:0007669"/>
    <property type="project" value="UniProtKB-UniRule"/>
</dbReference>
<keyword evidence="4" id="KW-0175">Coiled coil</keyword>
<dbReference type="SMART" id="SM00360">
    <property type="entry name" value="RRM"/>
    <property type="match status" value="2"/>
</dbReference>
<sequence length="820" mass="90657">MIMNDSNKQQDEELSFENLTFGEPNSGEFDNGFHPSHHHPSSLPLHIPQPHHSHLHPHQQLHHQHQHPLPPHMNTHHQYQQHTHQQQQQQHHHNTQHTHHQPPQHNTPPNGKPIIKTTSPNSIGSSLLSVGIGSNPNSNNNTPTGKSSNLGQSASVEKRNKSDKSDRHAVLISSKGDKINLALLLKQLEECGPVRAHHFRERQNFGFVQFLDTESADNAINKLNNREIDSQIITVERIKRITPGKDPRISSVGSPQCSSLPTTLPSMIENKPDSTLVLKNLPFNLKQVQLQEILEHINPSAPQSVNFHFDNIGVFRGMAFVKYRLVEDAVKVFDALNGADVHGRRVRLEYKRKVSKSSEIPQEVLEDEQLVRVLEQLKEFRDDPTQNEVTFSSFTGVQRMYIHNMAEKFKLNHTSIGEEPNRSIIVTKKDPNMPSTSSNTATTTTSMNGSNGMNSSQGFSTTPTSSFLSSSPQIIGNLSQLLNSSGTNSNPNSMQNSLSTTPTGGIGNIISPPSSLPNTTTTTTSSTSNSFNSTIGFNIPTIINTNASSNTNNNNSSSTSGNTSSTGTKPINLLSQSPLFLNYGQTQSPLSNSLNISNNNNTLNIQDSKIGTSWEKSPGNFFTGRINRDRSFSASAISSANDLSTSPSWRKFDNTNIISSSNSQQQQQQNSNISQQQSTFNLLTPNTNTPNNSFSNSFNFSNNFNLNPQNSNSNTQQNNNNNNNANNSIFIPTTPLSSINSNINNLLNNNNQQQQILLQQQQQLQLQQQLLQQQQLQQQSFNLSSPTRQPKGPDGTKGFSDGYKLSRKIGQQSPLPSPAN</sequence>
<proteinExistence type="predicted"/>
<evidence type="ECO:0000256" key="4">
    <source>
        <dbReference type="SAM" id="Coils"/>
    </source>
</evidence>
<evidence type="ECO:0000256" key="2">
    <source>
        <dbReference type="ARBA" id="ARBA00022884"/>
    </source>
</evidence>
<name>A0A151ZAG8_TIELA</name>
<dbReference type="Gene3D" id="3.30.70.330">
    <property type="match status" value="2"/>
</dbReference>
<dbReference type="InterPro" id="IPR024642">
    <property type="entry name" value="SUZ-C"/>
</dbReference>
<evidence type="ECO:0000256" key="3">
    <source>
        <dbReference type="PROSITE-ProRule" id="PRU00176"/>
    </source>
</evidence>
<dbReference type="EMBL" id="LODT01000035">
    <property type="protein sequence ID" value="KYQ90935.1"/>
    <property type="molecule type" value="Genomic_DNA"/>
</dbReference>
<dbReference type="OrthoDB" id="434258at2759"/>